<sequence length="116" mass="13282">MYAILKNFLTKITIINSLAILVSCENYQFNQLSESAEKISAATSQRLNCINCPNNEYRFLTQLGQDTLSWSSDRRFILARNLLNGTYNINDYCTGMCHEVSAYIKFLYDGVYLPLS</sequence>
<protein>
    <recommendedName>
        <fullName evidence="3">Lipoprotein</fullName>
    </recommendedName>
</protein>
<gene>
    <name evidence="1" type="ORF">D1631_18440</name>
</gene>
<evidence type="ECO:0000313" key="2">
    <source>
        <dbReference type="Proteomes" id="UP000278775"/>
    </source>
</evidence>
<organism evidence="1 2">
    <name type="scientific">Chryseobacterium nematophagum</name>
    <dbReference type="NCBI Taxonomy" id="2305228"/>
    <lineage>
        <taxon>Bacteria</taxon>
        <taxon>Pseudomonadati</taxon>
        <taxon>Bacteroidota</taxon>
        <taxon>Flavobacteriia</taxon>
        <taxon>Flavobacteriales</taxon>
        <taxon>Weeksellaceae</taxon>
        <taxon>Chryseobacterium group</taxon>
        <taxon>Chryseobacterium</taxon>
    </lineage>
</organism>
<dbReference type="Proteomes" id="UP000278775">
    <property type="component" value="Unassembled WGS sequence"/>
</dbReference>
<comment type="caution">
    <text evidence="1">The sequence shown here is derived from an EMBL/GenBank/DDBJ whole genome shotgun (WGS) entry which is preliminary data.</text>
</comment>
<dbReference type="AlphaFoldDB" id="A0A3M7TAZ5"/>
<dbReference type="EMBL" id="QWIU01000003">
    <property type="protein sequence ID" value="RNA60473.1"/>
    <property type="molecule type" value="Genomic_DNA"/>
</dbReference>
<name>A0A3M7TAZ5_9FLAO</name>
<accession>A0A3M7TAZ5</accession>
<proteinExistence type="predicted"/>
<evidence type="ECO:0000313" key="1">
    <source>
        <dbReference type="EMBL" id="RNA60473.1"/>
    </source>
</evidence>
<evidence type="ECO:0008006" key="3">
    <source>
        <dbReference type="Google" id="ProtNLM"/>
    </source>
</evidence>
<reference evidence="1 2" key="1">
    <citation type="submission" date="2018-08" db="EMBL/GenBank/DDBJ databases">
        <title>Chryseobacterium nematophagum: a novel matrix digesting pathogen of nematodes.</title>
        <authorList>
            <person name="Page A."/>
            <person name="Roberts M."/>
            <person name="Felix M.-A."/>
            <person name="Weir W."/>
        </authorList>
    </citation>
    <scope>NUCLEOTIDE SEQUENCE [LARGE SCALE GENOMIC DNA]</scope>
    <source>
        <strain evidence="1 2">JUb129</strain>
    </source>
</reference>
<dbReference type="PROSITE" id="PS51257">
    <property type="entry name" value="PROKAR_LIPOPROTEIN"/>
    <property type="match status" value="1"/>
</dbReference>